<dbReference type="AlphaFoldDB" id="A0AAE0M2E9"/>
<evidence type="ECO:0000256" key="2">
    <source>
        <dbReference type="SAM" id="SignalP"/>
    </source>
</evidence>
<proteinExistence type="predicted"/>
<reference evidence="3" key="1">
    <citation type="journal article" date="2023" name="Mol. Phylogenet. Evol.">
        <title>Genome-scale phylogeny and comparative genomics of the fungal order Sordariales.</title>
        <authorList>
            <person name="Hensen N."/>
            <person name="Bonometti L."/>
            <person name="Westerberg I."/>
            <person name="Brannstrom I.O."/>
            <person name="Guillou S."/>
            <person name="Cros-Aarteil S."/>
            <person name="Calhoun S."/>
            <person name="Haridas S."/>
            <person name="Kuo A."/>
            <person name="Mondo S."/>
            <person name="Pangilinan J."/>
            <person name="Riley R."/>
            <person name="LaButti K."/>
            <person name="Andreopoulos B."/>
            <person name="Lipzen A."/>
            <person name="Chen C."/>
            <person name="Yan M."/>
            <person name="Daum C."/>
            <person name="Ng V."/>
            <person name="Clum A."/>
            <person name="Steindorff A."/>
            <person name="Ohm R.A."/>
            <person name="Martin F."/>
            <person name="Silar P."/>
            <person name="Natvig D.O."/>
            <person name="Lalanne C."/>
            <person name="Gautier V."/>
            <person name="Ament-Velasquez S.L."/>
            <person name="Kruys A."/>
            <person name="Hutchinson M.I."/>
            <person name="Powell A.J."/>
            <person name="Barry K."/>
            <person name="Miller A.N."/>
            <person name="Grigoriev I.V."/>
            <person name="Debuchy R."/>
            <person name="Gladieux P."/>
            <person name="Hiltunen Thoren M."/>
            <person name="Johannesson H."/>
        </authorList>
    </citation>
    <scope>NUCLEOTIDE SEQUENCE</scope>
    <source>
        <strain evidence="3">CBS 118394</strain>
    </source>
</reference>
<evidence type="ECO:0000256" key="1">
    <source>
        <dbReference type="SAM" id="MobiDB-lite"/>
    </source>
</evidence>
<organism evidence="3 4">
    <name type="scientific">Apodospora peruviana</name>
    <dbReference type="NCBI Taxonomy" id="516989"/>
    <lineage>
        <taxon>Eukaryota</taxon>
        <taxon>Fungi</taxon>
        <taxon>Dikarya</taxon>
        <taxon>Ascomycota</taxon>
        <taxon>Pezizomycotina</taxon>
        <taxon>Sordariomycetes</taxon>
        <taxon>Sordariomycetidae</taxon>
        <taxon>Sordariales</taxon>
        <taxon>Lasiosphaeriaceae</taxon>
        <taxon>Apodospora</taxon>
    </lineage>
</organism>
<accession>A0AAE0M2E9</accession>
<reference evidence="3" key="2">
    <citation type="submission" date="2023-06" db="EMBL/GenBank/DDBJ databases">
        <authorList>
            <consortium name="Lawrence Berkeley National Laboratory"/>
            <person name="Haridas S."/>
            <person name="Hensen N."/>
            <person name="Bonometti L."/>
            <person name="Westerberg I."/>
            <person name="Brannstrom I.O."/>
            <person name="Guillou S."/>
            <person name="Cros-Aarteil S."/>
            <person name="Calhoun S."/>
            <person name="Kuo A."/>
            <person name="Mondo S."/>
            <person name="Pangilinan J."/>
            <person name="Riley R."/>
            <person name="Labutti K."/>
            <person name="Andreopoulos B."/>
            <person name="Lipzen A."/>
            <person name="Chen C."/>
            <person name="Yanf M."/>
            <person name="Daum C."/>
            <person name="Ng V."/>
            <person name="Clum A."/>
            <person name="Steindorff A."/>
            <person name="Ohm R."/>
            <person name="Martin F."/>
            <person name="Silar P."/>
            <person name="Natvig D."/>
            <person name="Lalanne C."/>
            <person name="Gautier V."/>
            <person name="Ament-Velasquez S.L."/>
            <person name="Kruys A."/>
            <person name="Hutchinson M.I."/>
            <person name="Powell A.J."/>
            <person name="Barry K."/>
            <person name="Miller A.N."/>
            <person name="Grigoriev I.V."/>
            <person name="Debuchy R."/>
            <person name="Gladieux P."/>
            <person name="Thoren M.H."/>
            <person name="Johannesson H."/>
        </authorList>
    </citation>
    <scope>NUCLEOTIDE SEQUENCE</scope>
    <source>
        <strain evidence="3">CBS 118394</strain>
    </source>
</reference>
<evidence type="ECO:0000313" key="3">
    <source>
        <dbReference type="EMBL" id="KAK3316801.1"/>
    </source>
</evidence>
<protein>
    <submittedName>
        <fullName evidence="3">Uncharacterized protein</fullName>
    </submittedName>
</protein>
<keyword evidence="4" id="KW-1185">Reference proteome</keyword>
<name>A0AAE0M2E9_9PEZI</name>
<comment type="caution">
    <text evidence="3">The sequence shown here is derived from an EMBL/GenBank/DDBJ whole genome shotgun (WGS) entry which is preliminary data.</text>
</comment>
<sequence>MRLGRLALVLWSTTLVQTTPLGNPPKIDGEHNLTSRDLPTGTVRWTLHKTCYQQGLAEGGDELRDAVIKSVNAAKDRSKLAVDTLNVWRDKCHSVFGNDRLKPEEQRVKKACQLLLGDSKYTLLGKTAWKDKIDIVKVWLEAASKIDGPKGQTNNEFENSKEWQDLAAQDDHWLNFIIYCAPDLGERNHPSRPGQKLPYDNGQLRLIREPDLSALVKMNKEYEAKAFEDSEGKFTAAITELSKATGDDETENSGTHIPKGDRKKIPCSITIHPHMLRQTRDREFNIKGEDDIKAAIKMDKPKKEDKFTPIDKVVGLTETIHHEFFHTPGLGRMTDGPLGPGLGNSEAYDWKNIVKNKDPTMPEYFMFLALLVDLTNKDIVVNEDGSLMDKSAPASAS</sequence>
<dbReference type="Proteomes" id="UP001283341">
    <property type="component" value="Unassembled WGS sequence"/>
</dbReference>
<dbReference type="EMBL" id="JAUEDM010000005">
    <property type="protein sequence ID" value="KAK3316801.1"/>
    <property type="molecule type" value="Genomic_DNA"/>
</dbReference>
<feature type="signal peptide" evidence="2">
    <location>
        <begin position="1"/>
        <end position="18"/>
    </location>
</feature>
<evidence type="ECO:0000313" key="4">
    <source>
        <dbReference type="Proteomes" id="UP001283341"/>
    </source>
</evidence>
<feature type="chain" id="PRO_5042041191" evidence="2">
    <location>
        <begin position="19"/>
        <end position="397"/>
    </location>
</feature>
<feature type="region of interest" description="Disordered" evidence="1">
    <location>
        <begin position="245"/>
        <end position="264"/>
    </location>
</feature>
<keyword evidence="2" id="KW-0732">Signal</keyword>
<gene>
    <name evidence="3" type="ORF">B0H66DRAFT_535042</name>
</gene>